<sequence length="331" mass="36058">MSTSSSSTGTPARRPEFDQLLDSVRVCGTHGHLVDVRESLRSVLGPNRPLVMLCPHADDGAITAACLIHEYAVRRGLPVVEILVFAGERNVAAPWLNDQKKVTVREAEFRLECSVLGAEAICWDLEGYRCPGYQPTAKDVAEVVEWFTKRRPGAIIVPPANDAHAAHRVTRALAAVGLVGAGLHDTLVLTGWTPWGPLPEPNAYFSYDGEAERTKEWAIHCHASQILLTDYTQYCSHLGRAYAALTREWAEGHSLSGRAARTDDRFVGVELFQIETYDPLRRNNFPPDPIQMALGMLGNHEATGPIAVEAPARPAASEPTATKPNTATVPA</sequence>
<protein>
    <submittedName>
        <fullName evidence="2">Uncharacterized protein</fullName>
    </submittedName>
</protein>
<dbReference type="Gene3D" id="3.40.50.10320">
    <property type="entry name" value="LmbE-like"/>
    <property type="match status" value="1"/>
</dbReference>
<dbReference type="InterPro" id="IPR024078">
    <property type="entry name" value="LmbE-like_dom_sf"/>
</dbReference>
<feature type="region of interest" description="Disordered" evidence="1">
    <location>
        <begin position="311"/>
        <end position="331"/>
    </location>
</feature>
<evidence type="ECO:0000313" key="2">
    <source>
        <dbReference type="EMBL" id="APW62711.1"/>
    </source>
</evidence>
<dbReference type="KEGG" id="pbor:BSF38_04262"/>
<keyword evidence="3" id="KW-1185">Reference proteome</keyword>
<gene>
    <name evidence="2" type="ORF">BSF38_04262</name>
</gene>
<dbReference type="Pfam" id="PF02585">
    <property type="entry name" value="PIG-L"/>
    <property type="match status" value="1"/>
</dbReference>
<evidence type="ECO:0000313" key="3">
    <source>
        <dbReference type="Proteomes" id="UP000186309"/>
    </source>
</evidence>
<dbReference type="STRING" id="1387353.BSF38_04262"/>
<organism evidence="2 3">
    <name type="scientific">Paludisphaera borealis</name>
    <dbReference type="NCBI Taxonomy" id="1387353"/>
    <lineage>
        <taxon>Bacteria</taxon>
        <taxon>Pseudomonadati</taxon>
        <taxon>Planctomycetota</taxon>
        <taxon>Planctomycetia</taxon>
        <taxon>Isosphaerales</taxon>
        <taxon>Isosphaeraceae</taxon>
        <taxon>Paludisphaera</taxon>
    </lineage>
</organism>
<proteinExistence type="predicted"/>
<dbReference type="AlphaFoldDB" id="A0A1U7CUV8"/>
<feature type="compositionally biased region" description="Polar residues" evidence="1">
    <location>
        <begin position="319"/>
        <end position="331"/>
    </location>
</feature>
<dbReference type="Proteomes" id="UP000186309">
    <property type="component" value="Chromosome"/>
</dbReference>
<reference evidence="3" key="1">
    <citation type="submission" date="2016-12" db="EMBL/GenBank/DDBJ databases">
        <title>Comparative genomics of four Isosphaeraceae planctomycetes: a common pool of plasmids and glycoside hydrolase genes.</title>
        <authorList>
            <person name="Ivanova A."/>
        </authorList>
    </citation>
    <scope>NUCLEOTIDE SEQUENCE [LARGE SCALE GENOMIC DNA]</scope>
    <source>
        <strain evidence="3">PX4</strain>
    </source>
</reference>
<dbReference type="OrthoDB" id="241405at2"/>
<dbReference type="InterPro" id="IPR003737">
    <property type="entry name" value="GlcNAc_PI_deacetylase-related"/>
</dbReference>
<dbReference type="EMBL" id="CP019082">
    <property type="protein sequence ID" value="APW62711.1"/>
    <property type="molecule type" value="Genomic_DNA"/>
</dbReference>
<name>A0A1U7CUV8_9BACT</name>
<evidence type="ECO:0000256" key="1">
    <source>
        <dbReference type="SAM" id="MobiDB-lite"/>
    </source>
</evidence>
<dbReference type="RefSeq" id="WP_076349002.1">
    <property type="nucleotide sequence ID" value="NZ_CP019082.1"/>
</dbReference>
<dbReference type="SUPFAM" id="SSF102588">
    <property type="entry name" value="LmbE-like"/>
    <property type="match status" value="1"/>
</dbReference>
<accession>A0A1U7CUV8</accession>